<organism evidence="1 2">
    <name type="scientific">Edaphochlamys debaryana</name>
    <dbReference type="NCBI Taxonomy" id="47281"/>
    <lineage>
        <taxon>Eukaryota</taxon>
        <taxon>Viridiplantae</taxon>
        <taxon>Chlorophyta</taxon>
        <taxon>core chlorophytes</taxon>
        <taxon>Chlorophyceae</taxon>
        <taxon>CS clade</taxon>
        <taxon>Chlamydomonadales</taxon>
        <taxon>Chlamydomonadales incertae sedis</taxon>
        <taxon>Edaphochlamys</taxon>
    </lineage>
</organism>
<evidence type="ECO:0000313" key="1">
    <source>
        <dbReference type="EMBL" id="KAG2493488.1"/>
    </source>
</evidence>
<dbReference type="EMBL" id="JAEHOE010000037">
    <property type="protein sequence ID" value="KAG2493488.1"/>
    <property type="molecule type" value="Genomic_DNA"/>
</dbReference>
<accession>A0A835Y061</accession>
<name>A0A835Y061_9CHLO</name>
<sequence length="95" mass="10624">MAQPIDWAEKLNSLELSAAEKGQAVAIFMRMPAADREYICKFPDDVAKVAVMNLLMPQDVPARADQGAGWRKAEPSKDLVLEWFSKKFGDKEKAL</sequence>
<gene>
    <name evidence="1" type="ORF">HYH03_008304</name>
</gene>
<dbReference type="Proteomes" id="UP000612055">
    <property type="component" value="Unassembled WGS sequence"/>
</dbReference>
<comment type="caution">
    <text evidence="1">The sequence shown here is derived from an EMBL/GenBank/DDBJ whole genome shotgun (WGS) entry which is preliminary data.</text>
</comment>
<dbReference type="AlphaFoldDB" id="A0A835Y061"/>
<protein>
    <submittedName>
        <fullName evidence="1">Uncharacterized protein</fullName>
    </submittedName>
</protein>
<evidence type="ECO:0000313" key="2">
    <source>
        <dbReference type="Proteomes" id="UP000612055"/>
    </source>
</evidence>
<keyword evidence="2" id="KW-1185">Reference proteome</keyword>
<proteinExistence type="predicted"/>
<reference evidence="1" key="1">
    <citation type="journal article" date="2020" name="bioRxiv">
        <title>Comparative genomics of Chlamydomonas.</title>
        <authorList>
            <person name="Craig R.J."/>
            <person name="Hasan A.R."/>
            <person name="Ness R.W."/>
            <person name="Keightley P.D."/>
        </authorList>
    </citation>
    <scope>NUCLEOTIDE SEQUENCE</scope>
    <source>
        <strain evidence="1">CCAP 11/70</strain>
    </source>
</reference>